<comment type="caution">
    <text evidence="1">The sequence shown here is derived from an EMBL/GenBank/DDBJ whole genome shotgun (WGS) entry which is preliminary data.</text>
</comment>
<organism evidence="1 2">
    <name type="scientific">Trichonephila clavipes</name>
    <name type="common">Golden silk orbweaver</name>
    <name type="synonym">Nephila clavipes</name>
    <dbReference type="NCBI Taxonomy" id="2585209"/>
    <lineage>
        <taxon>Eukaryota</taxon>
        <taxon>Metazoa</taxon>
        <taxon>Ecdysozoa</taxon>
        <taxon>Arthropoda</taxon>
        <taxon>Chelicerata</taxon>
        <taxon>Arachnida</taxon>
        <taxon>Araneae</taxon>
        <taxon>Araneomorphae</taxon>
        <taxon>Entelegynae</taxon>
        <taxon>Araneoidea</taxon>
        <taxon>Nephilidae</taxon>
        <taxon>Trichonephila</taxon>
    </lineage>
</organism>
<dbReference type="EMBL" id="BMAU01021327">
    <property type="protein sequence ID" value="GFY14174.1"/>
    <property type="molecule type" value="Genomic_DNA"/>
</dbReference>
<evidence type="ECO:0000313" key="1">
    <source>
        <dbReference type="EMBL" id="GFY14174.1"/>
    </source>
</evidence>
<name>A0A8X6SI72_TRICX</name>
<keyword evidence="2" id="KW-1185">Reference proteome</keyword>
<gene>
    <name evidence="1" type="primary">AVEN_97878_1</name>
    <name evidence="1" type="ORF">TNCV_3613631</name>
</gene>
<dbReference type="AlphaFoldDB" id="A0A8X6SI72"/>
<evidence type="ECO:0000313" key="2">
    <source>
        <dbReference type="Proteomes" id="UP000887159"/>
    </source>
</evidence>
<proteinExistence type="predicted"/>
<sequence length="214" mass="24631">MPKINVVLRKDISDKRIVYFKILNNSEIVQYIHNDAQEECFGFCQLHRTDPNDKFKVFSPNTHLFVNLLDCVLEARDITSDEGDCPRFQLQFGYFKLLTNDELEKIKTCGFVEEEEEYPNVSPKKSVKKGKPQNIFDLYLSPPSSGSHEVKILPYNVYLGKGAAIELKEFRKSYYIAFSKTVDGEIQNRFNLPLDQLNVLMKGFGGDTRICKGL</sequence>
<dbReference type="Proteomes" id="UP000887159">
    <property type="component" value="Unassembled WGS sequence"/>
</dbReference>
<accession>A0A8X6SI72</accession>
<reference evidence="1" key="1">
    <citation type="submission" date="2020-08" db="EMBL/GenBank/DDBJ databases">
        <title>Multicomponent nature underlies the extraordinary mechanical properties of spider dragline silk.</title>
        <authorList>
            <person name="Kono N."/>
            <person name="Nakamura H."/>
            <person name="Mori M."/>
            <person name="Yoshida Y."/>
            <person name="Ohtoshi R."/>
            <person name="Malay A.D."/>
            <person name="Moran D.A.P."/>
            <person name="Tomita M."/>
            <person name="Numata K."/>
            <person name="Arakawa K."/>
        </authorList>
    </citation>
    <scope>NUCLEOTIDE SEQUENCE</scope>
</reference>
<protein>
    <submittedName>
        <fullName evidence="1">Uncharacterized protein</fullName>
    </submittedName>
</protein>